<dbReference type="Gene3D" id="1.20.1270.60">
    <property type="entry name" value="Arfaptin homology (AH) domain/BAR domain"/>
    <property type="match status" value="2"/>
</dbReference>
<feature type="compositionally biased region" description="Polar residues" evidence="3">
    <location>
        <begin position="173"/>
        <end position="183"/>
    </location>
</feature>
<feature type="domain" description="Rho-GAP" evidence="5">
    <location>
        <begin position="565"/>
        <end position="774"/>
    </location>
</feature>
<feature type="compositionally biased region" description="Pro residues" evidence="3">
    <location>
        <begin position="863"/>
        <end position="872"/>
    </location>
</feature>
<feature type="compositionally biased region" description="Acidic residues" evidence="3">
    <location>
        <begin position="1090"/>
        <end position="1099"/>
    </location>
</feature>
<evidence type="ECO:0000256" key="1">
    <source>
        <dbReference type="PROSITE-ProRule" id="PRU01077"/>
    </source>
</evidence>
<dbReference type="Gene3D" id="1.10.555.10">
    <property type="entry name" value="Rho GTPase activation protein"/>
    <property type="match status" value="1"/>
</dbReference>
<feature type="compositionally biased region" description="Polar residues" evidence="3">
    <location>
        <begin position="971"/>
        <end position="986"/>
    </location>
</feature>
<dbReference type="InterPro" id="IPR000591">
    <property type="entry name" value="DEP_dom"/>
</dbReference>
<name>A0A0C9YF91_9AGAR</name>
<accession>A0A0C9YF91</accession>
<evidence type="ECO:0000259" key="6">
    <source>
        <dbReference type="PROSITE" id="PS51741"/>
    </source>
</evidence>
<dbReference type="GO" id="GO:0000935">
    <property type="term" value="C:division septum"/>
    <property type="evidence" value="ECO:0007669"/>
    <property type="project" value="TreeGrafter"/>
</dbReference>
<keyword evidence="1 2" id="KW-0175">Coiled coil</keyword>
<feature type="compositionally biased region" description="Polar residues" evidence="3">
    <location>
        <begin position="218"/>
        <end position="233"/>
    </location>
</feature>
<dbReference type="SMART" id="SM00055">
    <property type="entry name" value="FCH"/>
    <property type="match status" value="1"/>
</dbReference>
<organism evidence="7 8">
    <name type="scientific">Laccaria amethystina LaAM-08-1</name>
    <dbReference type="NCBI Taxonomy" id="1095629"/>
    <lineage>
        <taxon>Eukaryota</taxon>
        <taxon>Fungi</taxon>
        <taxon>Dikarya</taxon>
        <taxon>Basidiomycota</taxon>
        <taxon>Agaricomycotina</taxon>
        <taxon>Agaricomycetes</taxon>
        <taxon>Agaricomycetidae</taxon>
        <taxon>Agaricales</taxon>
        <taxon>Agaricineae</taxon>
        <taxon>Hydnangiaceae</taxon>
        <taxon>Laccaria</taxon>
    </lineage>
</organism>
<keyword evidence="8" id="KW-1185">Reference proteome</keyword>
<dbReference type="SMART" id="SM00324">
    <property type="entry name" value="RhoGAP"/>
    <property type="match status" value="1"/>
</dbReference>
<dbReference type="SUPFAM" id="SSF48350">
    <property type="entry name" value="GTPase activation domain, GAP"/>
    <property type="match status" value="1"/>
</dbReference>
<dbReference type="GO" id="GO:0007010">
    <property type="term" value="P:cytoskeleton organization"/>
    <property type="evidence" value="ECO:0007669"/>
    <property type="project" value="TreeGrafter"/>
</dbReference>
<dbReference type="OrthoDB" id="2155291at2759"/>
<dbReference type="InterPro" id="IPR001060">
    <property type="entry name" value="FCH_dom"/>
</dbReference>
<evidence type="ECO:0000259" key="4">
    <source>
        <dbReference type="PROSITE" id="PS50186"/>
    </source>
</evidence>
<dbReference type="InterPro" id="IPR031160">
    <property type="entry name" value="F_BAR_dom"/>
</dbReference>
<gene>
    <name evidence="7" type="ORF">K443DRAFT_672104</name>
</gene>
<dbReference type="PANTHER" id="PTHR23065">
    <property type="entry name" value="PROLINE-SERINE-THREONINE PHOSPHATASE INTERACTING PROTEIN 1"/>
    <property type="match status" value="1"/>
</dbReference>
<dbReference type="PROSITE" id="PS51741">
    <property type="entry name" value="F_BAR"/>
    <property type="match status" value="1"/>
</dbReference>
<dbReference type="InterPro" id="IPR027267">
    <property type="entry name" value="AH/BAR_dom_sf"/>
</dbReference>
<dbReference type="InterPro" id="IPR036390">
    <property type="entry name" value="WH_DNA-bd_sf"/>
</dbReference>
<feature type="compositionally biased region" description="Low complexity" evidence="3">
    <location>
        <begin position="845"/>
        <end position="862"/>
    </location>
</feature>
<evidence type="ECO:0000313" key="8">
    <source>
        <dbReference type="Proteomes" id="UP000054477"/>
    </source>
</evidence>
<dbReference type="InterPro" id="IPR008936">
    <property type="entry name" value="Rho_GTPase_activation_prot"/>
</dbReference>
<evidence type="ECO:0000313" key="7">
    <source>
        <dbReference type="EMBL" id="KIK09067.1"/>
    </source>
</evidence>
<dbReference type="STRING" id="1095629.A0A0C9YF91"/>
<feature type="compositionally biased region" description="Pro residues" evidence="3">
    <location>
        <begin position="879"/>
        <end position="891"/>
    </location>
</feature>
<feature type="compositionally biased region" description="Pro residues" evidence="3">
    <location>
        <begin position="951"/>
        <end position="960"/>
    </location>
</feature>
<dbReference type="PROSITE" id="PS50186">
    <property type="entry name" value="DEP"/>
    <property type="match status" value="1"/>
</dbReference>
<dbReference type="Proteomes" id="UP000054477">
    <property type="component" value="Unassembled WGS sequence"/>
</dbReference>
<feature type="compositionally biased region" description="Polar residues" evidence="3">
    <location>
        <begin position="999"/>
        <end position="1015"/>
    </location>
</feature>
<dbReference type="GO" id="GO:0007264">
    <property type="term" value="P:small GTPase-mediated signal transduction"/>
    <property type="evidence" value="ECO:0007669"/>
    <property type="project" value="TreeGrafter"/>
</dbReference>
<feature type="coiled-coil region" evidence="2">
    <location>
        <begin position="451"/>
        <end position="478"/>
    </location>
</feature>
<dbReference type="SUPFAM" id="SSF103657">
    <property type="entry name" value="BAR/IMD domain-like"/>
    <property type="match status" value="1"/>
</dbReference>
<dbReference type="Pfam" id="PF00611">
    <property type="entry name" value="FCH"/>
    <property type="match status" value="1"/>
</dbReference>
<dbReference type="PANTHER" id="PTHR23065:SF17">
    <property type="entry name" value="RHO-GTPASE-ACTIVATING PROTEIN RGD2"/>
    <property type="match status" value="1"/>
</dbReference>
<dbReference type="GO" id="GO:0005737">
    <property type="term" value="C:cytoplasm"/>
    <property type="evidence" value="ECO:0007669"/>
    <property type="project" value="TreeGrafter"/>
</dbReference>
<evidence type="ECO:0008006" key="9">
    <source>
        <dbReference type="Google" id="ProtNLM"/>
    </source>
</evidence>
<dbReference type="EMBL" id="KN838540">
    <property type="protein sequence ID" value="KIK09067.1"/>
    <property type="molecule type" value="Genomic_DNA"/>
</dbReference>
<dbReference type="HOGENOM" id="CLU_008201_0_0_1"/>
<feature type="compositionally biased region" description="Basic and acidic residues" evidence="3">
    <location>
        <begin position="903"/>
        <end position="924"/>
    </location>
</feature>
<dbReference type="AlphaFoldDB" id="A0A0C9YF91"/>
<reference evidence="7 8" key="1">
    <citation type="submission" date="2014-04" db="EMBL/GenBank/DDBJ databases">
        <authorList>
            <consortium name="DOE Joint Genome Institute"/>
            <person name="Kuo A."/>
            <person name="Kohler A."/>
            <person name="Nagy L.G."/>
            <person name="Floudas D."/>
            <person name="Copeland A."/>
            <person name="Barry K.W."/>
            <person name="Cichocki N."/>
            <person name="Veneault-Fourrey C."/>
            <person name="LaButti K."/>
            <person name="Lindquist E.A."/>
            <person name="Lipzen A."/>
            <person name="Lundell T."/>
            <person name="Morin E."/>
            <person name="Murat C."/>
            <person name="Sun H."/>
            <person name="Tunlid A."/>
            <person name="Henrissat B."/>
            <person name="Grigoriev I.V."/>
            <person name="Hibbett D.S."/>
            <person name="Martin F."/>
            <person name="Nordberg H.P."/>
            <person name="Cantor M.N."/>
            <person name="Hua S.X."/>
        </authorList>
    </citation>
    <scope>NUCLEOTIDE SEQUENCE [LARGE SCALE GENOMIC DNA]</scope>
    <source>
        <strain evidence="7 8">LaAM-08-1</strain>
    </source>
</reference>
<evidence type="ECO:0000256" key="3">
    <source>
        <dbReference type="SAM" id="MobiDB-lite"/>
    </source>
</evidence>
<feature type="compositionally biased region" description="Low complexity" evidence="3">
    <location>
        <begin position="1065"/>
        <end position="1079"/>
    </location>
</feature>
<dbReference type="SUPFAM" id="SSF46785">
    <property type="entry name" value="Winged helix' DNA-binding domain"/>
    <property type="match status" value="1"/>
</dbReference>
<dbReference type="GO" id="GO:0005886">
    <property type="term" value="C:plasma membrane"/>
    <property type="evidence" value="ECO:0007669"/>
    <property type="project" value="TreeGrafter"/>
</dbReference>
<sequence length="1099" mass="121162">MAVLSLPLTFTNSFWSQDYRGGLQVLFNKLEQGVHENDEIIAFIRARANVEAQLANSLINPILTGRPSTGFSADDGVSLLMAFQGLQAESIAQGQAHRNISKELTTLVADPFDEWAQDYKERLRANRVSIMDNWLRSYEQSQGDIAKLKHQYLSKTRRADEAEDDAKFAPHSNGISDKYTSSPRIRPADGHRTPPQRTASVSERIAQRLKEIQKKSTDALTVASSTEDPNASSELLDETPLPKVDKGKAKAVDTTPEISSPPHMSPLLPPRVEIPSSPTPPMPPPPILLAGLSLPVAAISQLLTRAAAELPLRPVRFPLLGEYQDAFTGEEFVAWLNENVQGFGGSLDRSEDAARDLTEREGLLRRLGEFGNHFEHSDDAFYQFRPKAFDLQASSTENALKASQPDNLFKRTGTLVNLVSKALNNSSNSEPAYLRARNEADEADWTYRVAVRRLDRQRLGLEERIEETLKLLQRWETERLRAVKTALLQYQGTLANFPKSMEPSIERSATLIAAYQPESDLTALIERYRTGPFRPSPQVYESVAHDESDVVFGIDLRKWAEGGWYALTTGEEKKDTIPPVLVALLDGLNNAYARLPNNDEKRKSWIYEVPLPALHHLRESLNALTPGQPFPSDLLERFDAPVIAGTIKLWALELDPPLALYEGWEEFRRLYPTVGATVKEHDEESEELRLQNLGAALQRLPRIHLYVLDAIIKHIKILIKDTFTEESDDVYITKLALSVGRCFIRPKTESEISIQDRHPTLLFIDLVKNYDVLLPPTIARKKRESERKVPVRKRTAPVDMRLSRSRISVGADAKQLLAAQQVAQNPSLVKTAKSPELPPLPPPVLAASVSVSPTQGPTTPVTQLPPPPPPPLIAEKLKTPPPPPILPPPPVTNVDQGLPARPSFKEPPPEDDHLPPRPSFKEPPPEVDELAPPVTQPADLLTKELEVPIALTPPLPPPTPSIIAAMPQKRFSGSNTPSPSKVTSRSPSPPDGDVVLGTGKSNISRSGSAQSTTSAGLRGPRLTRGPRPPSGNVQSLVQNLNRTSVSGSQPSSANPSANQRINRLSGSPVRRPSSVVGRSAAFSRRTMASDAEDDVVDRK</sequence>
<dbReference type="PROSITE" id="PS50238">
    <property type="entry name" value="RHOGAP"/>
    <property type="match status" value="1"/>
</dbReference>
<feature type="compositionally biased region" description="Low complexity" evidence="3">
    <location>
        <begin position="1016"/>
        <end position="1025"/>
    </location>
</feature>
<protein>
    <recommendedName>
        <fullName evidence="9">Rho-GAP domain-containing protein</fullName>
    </recommendedName>
</protein>
<reference evidence="8" key="2">
    <citation type="submission" date="2015-01" db="EMBL/GenBank/DDBJ databases">
        <title>Evolutionary Origins and Diversification of the Mycorrhizal Mutualists.</title>
        <authorList>
            <consortium name="DOE Joint Genome Institute"/>
            <consortium name="Mycorrhizal Genomics Consortium"/>
            <person name="Kohler A."/>
            <person name="Kuo A."/>
            <person name="Nagy L.G."/>
            <person name="Floudas D."/>
            <person name="Copeland A."/>
            <person name="Barry K.W."/>
            <person name="Cichocki N."/>
            <person name="Veneault-Fourrey C."/>
            <person name="LaButti K."/>
            <person name="Lindquist E.A."/>
            <person name="Lipzen A."/>
            <person name="Lundell T."/>
            <person name="Morin E."/>
            <person name="Murat C."/>
            <person name="Riley R."/>
            <person name="Ohm R."/>
            <person name="Sun H."/>
            <person name="Tunlid A."/>
            <person name="Henrissat B."/>
            <person name="Grigoriev I.V."/>
            <person name="Hibbett D.S."/>
            <person name="Martin F."/>
        </authorList>
    </citation>
    <scope>NUCLEOTIDE SEQUENCE [LARGE SCALE GENOMIC DNA]</scope>
    <source>
        <strain evidence="8">LaAM-08-1</strain>
    </source>
</reference>
<feature type="domain" description="DEP" evidence="4">
    <location>
        <begin position="306"/>
        <end position="386"/>
    </location>
</feature>
<feature type="compositionally biased region" description="Polar residues" evidence="3">
    <location>
        <begin position="1032"/>
        <end position="1064"/>
    </location>
</feature>
<feature type="compositionally biased region" description="Basic and acidic residues" evidence="3">
    <location>
        <begin position="158"/>
        <end position="168"/>
    </location>
</feature>
<feature type="domain" description="F-BAR" evidence="6">
    <location>
        <begin position="8"/>
        <end position="520"/>
    </location>
</feature>
<dbReference type="GO" id="GO:0005096">
    <property type="term" value="F:GTPase activator activity"/>
    <property type="evidence" value="ECO:0007669"/>
    <property type="project" value="TreeGrafter"/>
</dbReference>
<evidence type="ECO:0000259" key="5">
    <source>
        <dbReference type="PROSITE" id="PS50238"/>
    </source>
</evidence>
<dbReference type="InterPro" id="IPR000198">
    <property type="entry name" value="RhoGAP_dom"/>
</dbReference>
<feature type="region of interest" description="Disordered" evidence="3">
    <location>
        <begin position="158"/>
        <end position="243"/>
    </location>
</feature>
<dbReference type="Pfam" id="PF00620">
    <property type="entry name" value="RhoGAP"/>
    <property type="match status" value="1"/>
</dbReference>
<proteinExistence type="predicted"/>
<evidence type="ECO:0000256" key="2">
    <source>
        <dbReference type="SAM" id="Coils"/>
    </source>
</evidence>
<feature type="compositionally biased region" description="Basic and acidic residues" evidence="3">
    <location>
        <begin position="205"/>
        <end position="217"/>
    </location>
</feature>
<feature type="region of interest" description="Disordered" evidence="3">
    <location>
        <begin position="831"/>
        <end position="1099"/>
    </location>
</feature>